<dbReference type="PATRIC" id="fig|758793.3.peg.3165"/>
<dbReference type="Proteomes" id="UP000013966">
    <property type="component" value="Chromosome 2"/>
</dbReference>
<keyword evidence="3" id="KW-1185">Reference proteome</keyword>
<protein>
    <submittedName>
        <fullName evidence="2">Uncharacterized protein</fullName>
    </submittedName>
</protein>
<reference evidence="2 3" key="1">
    <citation type="journal article" date="2013" name="Genome Announc.">
        <title>Complete Genome Sequence of Burkholderia sp. Strain RPE64, Bacterial Symbiont of the Bean Bug Riptortus pedestris.</title>
        <authorList>
            <person name="Shibata T.F."/>
            <person name="Maeda T."/>
            <person name="Nikoh N."/>
            <person name="Yamaguchi K."/>
            <person name="Oshima K."/>
            <person name="Hattori M."/>
            <person name="Nishiyama T."/>
            <person name="Hasebe M."/>
            <person name="Fukatsu T."/>
            <person name="Kikuchi Y."/>
            <person name="Shigenobu S."/>
        </authorList>
    </citation>
    <scope>NUCLEOTIDE SEQUENCE [LARGE SCALE GENOMIC DNA]</scope>
</reference>
<dbReference type="HOGENOM" id="CLU_2407613_0_0_4"/>
<dbReference type="EMBL" id="AP013059">
    <property type="protein sequence ID" value="BAN24918.1"/>
    <property type="molecule type" value="Genomic_DNA"/>
</dbReference>
<dbReference type="KEGG" id="buo:BRPE64_BCDS02570"/>
<gene>
    <name evidence="2" type="ORF">BRPE64_BCDS02570</name>
</gene>
<feature type="chain" id="PRO_5004372518" evidence="1">
    <location>
        <begin position="31"/>
        <end position="92"/>
    </location>
</feature>
<dbReference type="OrthoDB" id="9135328at2"/>
<dbReference type="AlphaFoldDB" id="R4WK56"/>
<organism evidence="2 3">
    <name type="scientific">Caballeronia insecticola</name>
    <dbReference type="NCBI Taxonomy" id="758793"/>
    <lineage>
        <taxon>Bacteria</taxon>
        <taxon>Pseudomonadati</taxon>
        <taxon>Pseudomonadota</taxon>
        <taxon>Betaproteobacteria</taxon>
        <taxon>Burkholderiales</taxon>
        <taxon>Burkholderiaceae</taxon>
        <taxon>Caballeronia</taxon>
    </lineage>
</organism>
<evidence type="ECO:0000256" key="1">
    <source>
        <dbReference type="SAM" id="SignalP"/>
    </source>
</evidence>
<evidence type="ECO:0000313" key="3">
    <source>
        <dbReference type="Proteomes" id="UP000013966"/>
    </source>
</evidence>
<reference evidence="2 3" key="2">
    <citation type="journal article" date="2018" name="Int. J. Syst. Evol. Microbiol.">
        <title>Burkholderia insecticola sp. nov., a gut symbiotic bacterium of the bean bug Riptortus pedestris.</title>
        <authorList>
            <person name="Takeshita K."/>
            <person name="Tamaki H."/>
            <person name="Ohbayashi T."/>
            <person name="Meng X.-Y."/>
            <person name="Sone T."/>
            <person name="Mitani Y."/>
            <person name="Peeters C."/>
            <person name="Kikuchi Y."/>
            <person name="Vandamme P."/>
        </authorList>
    </citation>
    <scope>NUCLEOTIDE SEQUENCE [LARGE SCALE GENOMIC DNA]</scope>
    <source>
        <strain evidence="2">RPE64</strain>
    </source>
</reference>
<feature type="signal peptide" evidence="1">
    <location>
        <begin position="1"/>
        <end position="30"/>
    </location>
</feature>
<evidence type="ECO:0000313" key="2">
    <source>
        <dbReference type="EMBL" id="BAN24918.1"/>
    </source>
</evidence>
<keyword evidence="1" id="KW-0732">Signal</keyword>
<proteinExistence type="predicted"/>
<sequence length="92" mass="10116">MHYSNSKPRVFALAACLYLVFSAVSTSARADEPLPDPRILSAAPFEFQADTGIFSHMPGDTSDMNIIKPREIAPSASESASLENRFKRRVTI</sequence>
<name>R4WK56_9BURK</name>
<dbReference type="RefSeq" id="WP_016354349.1">
    <property type="nucleotide sequence ID" value="NC_021294.1"/>
</dbReference>
<accession>R4WK56</accession>